<sequence length="638" mass="72583">MFQDEETISFSGNANCHSNNIMLNLSGHGPSPFNPSCFQIMGNTTATEQYEDPEMLSLICLAKTDSYRKHLEYFFGVKTGMASNGDLNGDFLDNNTYLQEIDGTQEIHGFEDQRTIVPVENGYVDPQRLFGGIEFSDETHDANDFVGKTNVDANLDASVKNNLFGASENVWPIDYANEADATNDDIDWESSIDTDKTLVAEDNNGYLKPLVNFFSALEFENGLSTDAILDCSIGHFPRSFNEPSIPKAANTRQEFISPRELDLLNLFKFDNTPEERSKSLPELSSDTFVADILGTGTSQVPQNKSKWCLQRFIKNNSISLSSSSSSVSSHNVSSSASRENSRSGSISPSRRKKQRIEPKPIPPYFKVCPGYKVSLQNSHVKCLDVNLDYHGYEGRIAEIVLNNAITNYYRDASFDLHKTPHEMRSPLRLTYEFQPGERLEGDHWCEHPDGLTSEIHCHMGFLERKIYIRDISDIVDLVTRITYLQNNDFNIYNPYDPQYTRYEIDESGKLINETKCGLCAFCKEVKFLPFKNSSYLSHMTLEHGIFSDNFVVPEGTNFGKYLVPKGDEREPEKTKEIEGLQCPACLEIVEMNCWSTKKNPLLKYFRHYKKEHVKDNKKQSKIQSKINPLDYKRGRESR</sequence>
<dbReference type="OrthoDB" id="4096316at2759"/>
<name>A0A4P9ZDS6_9ASCO</name>
<reference evidence="4" key="1">
    <citation type="journal article" date="2018" name="Nat. Microbiol.">
        <title>Leveraging single-cell genomics to expand the fungal tree of life.</title>
        <authorList>
            <person name="Ahrendt S.R."/>
            <person name="Quandt C.A."/>
            <person name="Ciobanu D."/>
            <person name="Clum A."/>
            <person name="Salamov A."/>
            <person name="Andreopoulos B."/>
            <person name="Cheng J.F."/>
            <person name="Woyke T."/>
            <person name="Pelin A."/>
            <person name="Henrissat B."/>
            <person name="Reynolds N.K."/>
            <person name="Benny G.L."/>
            <person name="Smith M.E."/>
            <person name="James T.Y."/>
            <person name="Grigoriev I.V."/>
        </authorList>
    </citation>
    <scope>NUCLEOTIDE SEQUENCE [LARGE SCALE GENOMIC DNA]</scope>
    <source>
        <strain evidence="4">Baker2002</strain>
    </source>
</reference>
<evidence type="ECO:0000256" key="1">
    <source>
        <dbReference type="SAM" id="MobiDB-lite"/>
    </source>
</evidence>
<feature type="region of interest" description="Disordered" evidence="1">
    <location>
        <begin position="320"/>
        <end position="356"/>
    </location>
</feature>
<evidence type="ECO:0000313" key="3">
    <source>
        <dbReference type="EMBL" id="RKP30918.1"/>
    </source>
</evidence>
<evidence type="ECO:0000313" key="4">
    <source>
        <dbReference type="Proteomes" id="UP000268321"/>
    </source>
</evidence>
<dbReference type="EMBL" id="ML004450">
    <property type="protein sequence ID" value="RKP30918.1"/>
    <property type="molecule type" value="Genomic_DNA"/>
</dbReference>
<dbReference type="InterPro" id="IPR028012">
    <property type="entry name" value="Rua1_C"/>
</dbReference>
<accession>A0A4P9ZDS6</accession>
<evidence type="ECO:0000259" key="2">
    <source>
        <dbReference type="Pfam" id="PF14616"/>
    </source>
</evidence>
<protein>
    <recommendedName>
        <fullName evidence="2">Transcription regulator Rua1 C-terminal domain-containing protein</fullName>
    </recommendedName>
</protein>
<feature type="domain" description="Transcription regulator Rua1 C-terminal" evidence="2">
    <location>
        <begin position="490"/>
        <end position="612"/>
    </location>
</feature>
<feature type="compositionally biased region" description="Low complexity" evidence="1">
    <location>
        <begin position="320"/>
        <end position="348"/>
    </location>
</feature>
<feature type="region of interest" description="Disordered" evidence="1">
    <location>
        <begin position="615"/>
        <end position="638"/>
    </location>
</feature>
<proteinExistence type="predicted"/>
<keyword evidence="4" id="KW-1185">Reference proteome</keyword>
<dbReference type="AlphaFoldDB" id="A0A4P9ZDS6"/>
<gene>
    <name evidence="3" type="ORF">METBISCDRAFT_27059</name>
</gene>
<dbReference type="Proteomes" id="UP000268321">
    <property type="component" value="Unassembled WGS sequence"/>
</dbReference>
<dbReference type="Pfam" id="PF14616">
    <property type="entry name" value="Rua1_C"/>
    <property type="match status" value="1"/>
</dbReference>
<organism evidence="3 4">
    <name type="scientific">Metschnikowia bicuspidata</name>
    <dbReference type="NCBI Taxonomy" id="27322"/>
    <lineage>
        <taxon>Eukaryota</taxon>
        <taxon>Fungi</taxon>
        <taxon>Dikarya</taxon>
        <taxon>Ascomycota</taxon>
        <taxon>Saccharomycotina</taxon>
        <taxon>Pichiomycetes</taxon>
        <taxon>Metschnikowiaceae</taxon>
        <taxon>Metschnikowia</taxon>
    </lineage>
</organism>